<dbReference type="RefSeq" id="WP_101302898.1">
    <property type="nucleotide sequence ID" value="NZ_CP025197.1"/>
</dbReference>
<reference evidence="10 12" key="2">
    <citation type="journal article" date="2018" name="Syst. Appl. Microbiol.">
        <title>Characterization and high-quality draft genome sequence of Herbivorax saccincola A7, an anaerobic, alkaliphilic, thermophilic, cellulolytic, and xylanolytic bacterium.</title>
        <authorList>
            <person name="Aikawa S."/>
            <person name="Baramee S."/>
            <person name="Sermsathanaswadi J."/>
            <person name="Thianheng P."/>
            <person name="Tachaapaikoon C."/>
            <person name="Shikata A."/>
            <person name="Waeonukul R."/>
            <person name="Pason P."/>
            <person name="Ratanakhanokchai K."/>
            <person name="Kosugi A."/>
        </authorList>
    </citation>
    <scope>NUCLEOTIDE SEQUENCE [LARGE SCALE GENOMIC DNA]</scope>
    <source>
        <strain evidence="10 12">A7</strain>
    </source>
</reference>
<dbReference type="EMBL" id="CP025197">
    <property type="protein sequence ID" value="AUG58426.1"/>
    <property type="molecule type" value="Genomic_DNA"/>
</dbReference>
<organism evidence="9 11">
    <name type="scientific">Acetivibrio saccincola</name>
    <dbReference type="NCBI Taxonomy" id="1677857"/>
    <lineage>
        <taxon>Bacteria</taxon>
        <taxon>Bacillati</taxon>
        <taxon>Bacillota</taxon>
        <taxon>Clostridia</taxon>
        <taxon>Eubacteriales</taxon>
        <taxon>Oscillospiraceae</taxon>
        <taxon>Acetivibrio</taxon>
    </lineage>
</organism>
<sequence>MVLTVLLIIIYLAFISLGLPDSLLGAAWPSMYPDMKVPISYAGIVSMIISGGTIVSSLFSDRLIRKSGTGLVAFISTLTTSLALFGFSFSKKFYMLCLFAIPLGLGAGAIDAALNNFVALYYKAKHMSWLHCFWGVGAMTGPVIMSYFLTQGYAFRLGYRTVAIIQLFLSVVLIASLPFWKKAEINSTTPPEKGNQEKGIQDHKIISKKELLKLPEVKQALTAFFCYCSIEATMGLWGSSFAVIAHGVQTDTAARWASLFYFGITFGRFLSGFVTLKLNNRQMVLLGEALIAAGMVMIMLPFGKISSLVGFILAGIGCAPIFPSLLHETPANFGAKYSQSVMGLQMASAYIGTTFIPPLFGALALKTSYLLLPFFTSTVLVLMFIMVNLLNKRVDEKNK</sequence>
<evidence type="ECO:0000256" key="6">
    <source>
        <dbReference type="ARBA" id="ARBA00023136"/>
    </source>
</evidence>
<protein>
    <submittedName>
        <fullName evidence="9">Glucose/mannose transporter GlcP</fullName>
    </submittedName>
    <submittedName>
        <fullName evidence="10">MFS transporter</fullName>
    </submittedName>
</protein>
<feature type="transmembrane region" description="Helical" evidence="7">
    <location>
        <begin position="283"/>
        <end position="302"/>
    </location>
</feature>
<dbReference type="InterPro" id="IPR020846">
    <property type="entry name" value="MFS_dom"/>
</dbReference>
<dbReference type="InterPro" id="IPR011701">
    <property type="entry name" value="MFS"/>
</dbReference>
<gene>
    <name evidence="9" type="primary">glcP</name>
    <name evidence="10" type="ORF">B9R14_06140</name>
    <name evidence="9" type="ORF">HVS_12765</name>
</gene>
<feature type="transmembrane region" description="Helical" evidence="7">
    <location>
        <begin position="161"/>
        <end position="180"/>
    </location>
</feature>
<evidence type="ECO:0000313" key="11">
    <source>
        <dbReference type="Proteomes" id="UP000233534"/>
    </source>
</evidence>
<accession>A0A2K9E9U5</accession>
<dbReference type="PROSITE" id="PS50850">
    <property type="entry name" value="MFS"/>
    <property type="match status" value="1"/>
</dbReference>
<evidence type="ECO:0000256" key="3">
    <source>
        <dbReference type="ARBA" id="ARBA00022448"/>
    </source>
</evidence>
<feature type="transmembrane region" description="Helical" evidence="7">
    <location>
        <begin position="41"/>
        <end position="59"/>
    </location>
</feature>
<evidence type="ECO:0000313" key="9">
    <source>
        <dbReference type="EMBL" id="AUG58426.1"/>
    </source>
</evidence>
<feature type="transmembrane region" description="Helical" evidence="7">
    <location>
        <begin position="256"/>
        <end position="276"/>
    </location>
</feature>
<feature type="domain" description="Major facilitator superfamily (MFS) profile" evidence="8">
    <location>
        <begin position="6"/>
        <end position="395"/>
    </location>
</feature>
<feature type="transmembrane region" description="Helical" evidence="7">
    <location>
        <begin position="221"/>
        <end position="244"/>
    </location>
</feature>
<evidence type="ECO:0000256" key="7">
    <source>
        <dbReference type="SAM" id="Phobius"/>
    </source>
</evidence>
<dbReference type="KEGG" id="hsc:HVS_12765"/>
<feature type="transmembrane region" description="Helical" evidence="7">
    <location>
        <begin position="129"/>
        <end position="149"/>
    </location>
</feature>
<dbReference type="SUPFAM" id="SSF103473">
    <property type="entry name" value="MFS general substrate transporter"/>
    <property type="match status" value="1"/>
</dbReference>
<dbReference type="InterPro" id="IPR036259">
    <property type="entry name" value="MFS_trans_sf"/>
</dbReference>
<evidence type="ECO:0000256" key="2">
    <source>
        <dbReference type="ARBA" id="ARBA00008335"/>
    </source>
</evidence>
<dbReference type="Proteomes" id="UP000239720">
    <property type="component" value="Unassembled WGS sequence"/>
</dbReference>
<proteinExistence type="inferred from homology"/>
<dbReference type="Gene3D" id="1.20.1250.20">
    <property type="entry name" value="MFS general substrate transporter like domains"/>
    <property type="match status" value="1"/>
</dbReference>
<dbReference type="PANTHER" id="PTHR23514">
    <property type="entry name" value="BYPASS OF STOP CODON PROTEIN 6"/>
    <property type="match status" value="1"/>
</dbReference>
<keyword evidence="5 7" id="KW-1133">Transmembrane helix</keyword>
<feature type="transmembrane region" description="Helical" evidence="7">
    <location>
        <begin position="347"/>
        <end position="365"/>
    </location>
</feature>
<evidence type="ECO:0000313" key="12">
    <source>
        <dbReference type="Proteomes" id="UP000239720"/>
    </source>
</evidence>
<dbReference type="Pfam" id="PF07690">
    <property type="entry name" value="MFS_1"/>
    <property type="match status" value="2"/>
</dbReference>
<evidence type="ECO:0000256" key="1">
    <source>
        <dbReference type="ARBA" id="ARBA00004651"/>
    </source>
</evidence>
<keyword evidence="3" id="KW-0813">Transport</keyword>
<dbReference type="OrthoDB" id="9795150at2"/>
<comment type="similarity">
    <text evidence="2">Belongs to the major facilitator superfamily.</text>
</comment>
<keyword evidence="6 7" id="KW-0472">Membrane</keyword>
<evidence type="ECO:0000259" key="8">
    <source>
        <dbReference type="PROSITE" id="PS50850"/>
    </source>
</evidence>
<dbReference type="GO" id="GO:0022857">
    <property type="term" value="F:transmembrane transporter activity"/>
    <property type="evidence" value="ECO:0007669"/>
    <property type="project" value="InterPro"/>
</dbReference>
<feature type="transmembrane region" description="Helical" evidence="7">
    <location>
        <begin position="93"/>
        <end position="122"/>
    </location>
</feature>
<dbReference type="AlphaFoldDB" id="A0A2K9E9U5"/>
<evidence type="ECO:0000256" key="5">
    <source>
        <dbReference type="ARBA" id="ARBA00022989"/>
    </source>
</evidence>
<comment type="subcellular location">
    <subcellularLocation>
        <location evidence="1">Cell membrane</location>
        <topology evidence="1">Multi-pass membrane protein</topology>
    </subcellularLocation>
</comment>
<feature type="transmembrane region" description="Helical" evidence="7">
    <location>
        <begin position="371"/>
        <end position="390"/>
    </location>
</feature>
<feature type="transmembrane region" description="Helical" evidence="7">
    <location>
        <begin position="308"/>
        <end position="326"/>
    </location>
</feature>
<dbReference type="InterPro" id="IPR051788">
    <property type="entry name" value="MFS_Transporter"/>
</dbReference>
<keyword evidence="4 7" id="KW-0812">Transmembrane</keyword>
<dbReference type="GO" id="GO:0005886">
    <property type="term" value="C:plasma membrane"/>
    <property type="evidence" value="ECO:0007669"/>
    <property type="project" value="UniProtKB-SubCell"/>
</dbReference>
<keyword evidence="11" id="KW-1185">Reference proteome</keyword>
<dbReference type="Proteomes" id="UP000233534">
    <property type="component" value="Chromosome"/>
</dbReference>
<name>A0A2K9E9U5_9FIRM</name>
<dbReference type="PANTHER" id="PTHR23514:SF3">
    <property type="entry name" value="BYPASS OF STOP CODON PROTEIN 6"/>
    <property type="match status" value="1"/>
</dbReference>
<evidence type="ECO:0000256" key="4">
    <source>
        <dbReference type="ARBA" id="ARBA00022692"/>
    </source>
</evidence>
<feature type="transmembrane region" description="Helical" evidence="7">
    <location>
        <begin position="71"/>
        <end position="87"/>
    </location>
</feature>
<dbReference type="EMBL" id="NEMB01000003">
    <property type="protein sequence ID" value="PQQ66370.1"/>
    <property type="molecule type" value="Genomic_DNA"/>
</dbReference>
<reference evidence="9 11" key="1">
    <citation type="submission" date="2017-12" db="EMBL/GenBank/DDBJ databases">
        <title>Complete genome sequence of Herbivorax saccincola GGR1, a novel Cellulosome-producing hydrolytic bacterium in a thermophilic biogas plant, established by Illumina and Nanopore MinION sequencing.</title>
        <authorList>
            <person name="Pechtl A."/>
            <person name="Ruckert C."/>
            <person name="Koeck D.E."/>
            <person name="Maus I."/>
            <person name="Winkler A."/>
            <person name="Kalinowski J."/>
            <person name="Puhler A."/>
            <person name="Schwarz W.W."/>
            <person name="Zverlov V.V."/>
            <person name="Schluter A."/>
            <person name="Liebl W."/>
        </authorList>
    </citation>
    <scope>NUCLEOTIDE SEQUENCE [LARGE SCALE GENOMIC DNA]</scope>
    <source>
        <strain evidence="9">GGR1</strain>
        <strain evidence="11">SR1</strain>
    </source>
</reference>
<evidence type="ECO:0000313" key="10">
    <source>
        <dbReference type="EMBL" id="PQQ66370.1"/>
    </source>
</evidence>